<reference evidence="3 4" key="1">
    <citation type="journal article" date="2016" name="Nat. Commun.">
        <title>Thousands of microbial genomes shed light on interconnected biogeochemical processes in an aquifer system.</title>
        <authorList>
            <person name="Anantharaman K."/>
            <person name="Brown C.T."/>
            <person name="Hug L.A."/>
            <person name="Sharon I."/>
            <person name="Castelle C.J."/>
            <person name="Probst A.J."/>
            <person name="Thomas B.C."/>
            <person name="Singh A."/>
            <person name="Wilkins M.J."/>
            <person name="Karaoz U."/>
            <person name="Brodie E.L."/>
            <person name="Williams K.H."/>
            <person name="Hubbard S.S."/>
            <person name="Banfield J.F."/>
        </authorList>
    </citation>
    <scope>NUCLEOTIDE SEQUENCE [LARGE SCALE GENOMIC DNA]</scope>
</reference>
<dbReference type="PANTHER" id="PTHR10788:SF106">
    <property type="entry name" value="BCDNA.GH08860"/>
    <property type="match status" value="1"/>
</dbReference>
<organism evidence="3 4">
    <name type="scientific">Candidatus Sungbacteria bacterium RIFCSPHIGHO2_02_FULL_52_23</name>
    <dbReference type="NCBI Taxonomy" id="1802274"/>
    <lineage>
        <taxon>Bacteria</taxon>
        <taxon>Candidatus Sungiibacteriota</taxon>
    </lineage>
</organism>
<keyword evidence="2" id="KW-1133">Transmembrane helix</keyword>
<dbReference type="Gene3D" id="3.40.50.2000">
    <property type="entry name" value="Glycogen Phosphorylase B"/>
    <property type="match status" value="2"/>
</dbReference>
<evidence type="ECO:0000256" key="1">
    <source>
        <dbReference type="ARBA" id="ARBA00008799"/>
    </source>
</evidence>
<comment type="similarity">
    <text evidence="1">Belongs to the glycosyltransferase 20 family.</text>
</comment>
<sequence length="743" mass="84409">MKQLAATLFVLAAGVGLIAIAFTIQQVNREEVRLTSDLERRSTLLAENVRNAIEANFLNRSDIYLQNVVEKFAGRERIAGIEIYDNNTVVVARSLEIPDEPSESQRIAATAMDQDAAHGEFAIFGKKRIYQLALPIHQEESVVGALMVVQNAEYIDTRLAEIWRNNLLRLLIQILLITSAIILMIRWLIYAPVRNLVASLKFARTENGGEEIGYSSGILQPLTAEIKNVRRSLLEARIAAREEARVNLDKLDSPWTADRLHVFAEQILKERSLIVVANAEPYTHTREGKDLTYFTAASGVNTALDPMMQACGGTWIAYGPSEEDKLVVDSENRIRVPPNDPKYTLRRVWLSPKEWQGYYAGLSTEGLWALFHNAHNRPIFRKEDWQEYKKVNGKFAEAVLAEIKDVKNPIIFIQDFGFTILPRLIKRARPDAIVGMFWHIPWVSPEAFSICPWKKDILQGMLHADLIGFHTQLYCNNFIESVRLEMEARIDFERLAVVNDGHVTLIKPFPISIAFSNGQQRDVENTGTIHEADAKVLKSLGVHTEYVGVGVDRLDYIKGIMERIKGIEIFLKKYPAYVGTFTFIQIAAPTRSAIRKYSEFAKEVESEILRVNALFESKGWKPIILLKKHHSHEEIERFYRLANFCLVTSLHDGMNLVAKEFIAARGDEKGVLVLSQFTGASRELKDALIINPYDGEQTAEAIHTALTMSPTEQTKRMRNMREVVRSYNVYRWAAEILKTLTNL</sequence>
<proteinExistence type="inferred from homology"/>
<keyword evidence="2" id="KW-0472">Membrane</keyword>
<dbReference type="SUPFAM" id="SSF53756">
    <property type="entry name" value="UDP-Glycosyltransferase/glycogen phosphorylase"/>
    <property type="match status" value="1"/>
</dbReference>
<dbReference type="InterPro" id="IPR001830">
    <property type="entry name" value="Glyco_trans_20"/>
</dbReference>
<dbReference type="EMBL" id="MHQM01000049">
    <property type="protein sequence ID" value="OHA02371.1"/>
    <property type="molecule type" value="Genomic_DNA"/>
</dbReference>
<dbReference type="GO" id="GO:0003825">
    <property type="term" value="F:alpha,alpha-trehalose-phosphate synthase (UDP-forming) activity"/>
    <property type="evidence" value="ECO:0007669"/>
    <property type="project" value="TreeGrafter"/>
</dbReference>
<keyword evidence="2" id="KW-0812">Transmembrane</keyword>
<name>A0A1G2KV91_9BACT</name>
<protein>
    <submittedName>
        <fullName evidence="3">Uncharacterized protein</fullName>
    </submittedName>
</protein>
<dbReference type="Gene3D" id="3.30.450.20">
    <property type="entry name" value="PAS domain"/>
    <property type="match status" value="1"/>
</dbReference>
<dbReference type="AlphaFoldDB" id="A0A1G2KV91"/>
<dbReference type="PANTHER" id="PTHR10788">
    <property type="entry name" value="TREHALOSE-6-PHOSPHATE SYNTHASE"/>
    <property type="match status" value="1"/>
</dbReference>
<dbReference type="Pfam" id="PF00982">
    <property type="entry name" value="Glyco_transf_20"/>
    <property type="match status" value="1"/>
</dbReference>
<evidence type="ECO:0000256" key="2">
    <source>
        <dbReference type="SAM" id="Phobius"/>
    </source>
</evidence>
<evidence type="ECO:0000313" key="4">
    <source>
        <dbReference type="Proteomes" id="UP000178510"/>
    </source>
</evidence>
<comment type="caution">
    <text evidence="3">The sequence shown here is derived from an EMBL/GenBank/DDBJ whole genome shotgun (WGS) entry which is preliminary data.</text>
</comment>
<feature type="transmembrane region" description="Helical" evidence="2">
    <location>
        <begin position="167"/>
        <end position="189"/>
    </location>
</feature>
<dbReference type="GO" id="GO:0005992">
    <property type="term" value="P:trehalose biosynthetic process"/>
    <property type="evidence" value="ECO:0007669"/>
    <property type="project" value="InterPro"/>
</dbReference>
<dbReference type="CDD" id="cd03788">
    <property type="entry name" value="GT20_TPS"/>
    <property type="match status" value="1"/>
</dbReference>
<feature type="transmembrane region" description="Helical" evidence="2">
    <location>
        <begin position="6"/>
        <end position="24"/>
    </location>
</feature>
<dbReference type="STRING" id="1802274.A3J58_03645"/>
<accession>A0A1G2KV91</accession>
<gene>
    <name evidence="3" type="ORF">A3J58_03645</name>
</gene>
<evidence type="ECO:0000313" key="3">
    <source>
        <dbReference type="EMBL" id="OHA02371.1"/>
    </source>
</evidence>
<dbReference type="Proteomes" id="UP000178510">
    <property type="component" value="Unassembled WGS sequence"/>
</dbReference>